<evidence type="ECO:0000313" key="2">
    <source>
        <dbReference type="Proteomes" id="UP000239757"/>
    </source>
</evidence>
<dbReference type="EMBL" id="KZ667746">
    <property type="protein sequence ID" value="PPR90041.1"/>
    <property type="molecule type" value="Genomic_DNA"/>
</dbReference>
<protein>
    <submittedName>
        <fullName evidence="1">Uncharacterized protein</fullName>
    </submittedName>
</protein>
<sequence>MASELHQLEERVRRGRKGESDFSRLPLFSTLSIHSSRNVLAVQLRRSDIVLCKSIAGPHPWKLLLATTITLMQGNFPGYQEVEKQTYYGLSNLRNSVEHTWSVYKTVSSSVHNNEAYLPVLG</sequence>
<name>A0A2P5WG52_GOSBA</name>
<dbReference type="Proteomes" id="UP000239757">
    <property type="component" value="Unassembled WGS sequence"/>
</dbReference>
<accession>A0A2P5WG52</accession>
<dbReference type="AlphaFoldDB" id="A0A2P5WG52"/>
<evidence type="ECO:0000313" key="1">
    <source>
        <dbReference type="EMBL" id="PPR90041.1"/>
    </source>
</evidence>
<proteinExistence type="predicted"/>
<organism evidence="1 2">
    <name type="scientific">Gossypium barbadense</name>
    <name type="common">Sea Island cotton</name>
    <name type="synonym">Hibiscus barbadensis</name>
    <dbReference type="NCBI Taxonomy" id="3634"/>
    <lineage>
        <taxon>Eukaryota</taxon>
        <taxon>Viridiplantae</taxon>
        <taxon>Streptophyta</taxon>
        <taxon>Embryophyta</taxon>
        <taxon>Tracheophyta</taxon>
        <taxon>Spermatophyta</taxon>
        <taxon>Magnoliopsida</taxon>
        <taxon>eudicotyledons</taxon>
        <taxon>Gunneridae</taxon>
        <taxon>Pentapetalae</taxon>
        <taxon>rosids</taxon>
        <taxon>malvids</taxon>
        <taxon>Malvales</taxon>
        <taxon>Malvaceae</taxon>
        <taxon>Malvoideae</taxon>
        <taxon>Gossypium</taxon>
    </lineage>
</organism>
<gene>
    <name evidence="1" type="ORF">GOBAR_AA30643</name>
</gene>
<reference evidence="1 2" key="1">
    <citation type="submission" date="2015-01" db="EMBL/GenBank/DDBJ databases">
        <title>Genome of allotetraploid Gossypium barbadense reveals genomic plasticity and fiber elongation in cotton evolution.</title>
        <authorList>
            <person name="Chen X."/>
            <person name="Liu X."/>
            <person name="Zhao B."/>
            <person name="Zheng H."/>
            <person name="Hu Y."/>
            <person name="Lu G."/>
            <person name="Yang C."/>
            <person name="Chen J."/>
            <person name="Shan C."/>
            <person name="Zhang L."/>
            <person name="Zhou Y."/>
            <person name="Wang L."/>
            <person name="Guo W."/>
            <person name="Bai Y."/>
            <person name="Ruan J."/>
            <person name="Shangguan X."/>
            <person name="Mao Y."/>
            <person name="Jiang J."/>
            <person name="Zhu Y."/>
            <person name="Lei J."/>
            <person name="Kang H."/>
            <person name="Chen S."/>
            <person name="He X."/>
            <person name="Wang R."/>
            <person name="Wang Y."/>
            <person name="Chen J."/>
            <person name="Wang L."/>
            <person name="Yu S."/>
            <person name="Wang B."/>
            <person name="Wei J."/>
            <person name="Song S."/>
            <person name="Lu X."/>
            <person name="Gao Z."/>
            <person name="Gu W."/>
            <person name="Deng X."/>
            <person name="Ma D."/>
            <person name="Wang S."/>
            <person name="Liang W."/>
            <person name="Fang L."/>
            <person name="Cai C."/>
            <person name="Zhu X."/>
            <person name="Zhou B."/>
            <person name="Zhang Y."/>
            <person name="Chen Z."/>
            <person name="Xu S."/>
            <person name="Zhu R."/>
            <person name="Wang S."/>
            <person name="Zhang T."/>
            <person name="Zhao G."/>
        </authorList>
    </citation>
    <scope>NUCLEOTIDE SEQUENCE [LARGE SCALE GENOMIC DNA]</scope>
    <source>
        <strain evidence="2">cv. Xinhai21</strain>
        <tissue evidence="1">Leaf</tissue>
    </source>
</reference>
<dbReference type="OrthoDB" id="10519033at2759"/>